<sequence>PGGDMLEAAEGGDDKGMANVGVWPSDHALNIARNHLTDLYRLPSHDGIDDV</sequence>
<evidence type="ECO:0000313" key="1">
    <source>
        <dbReference type="EMBL" id="MCI87583.1"/>
    </source>
</evidence>
<feature type="non-terminal residue" evidence="1">
    <location>
        <position position="1"/>
    </location>
</feature>
<name>A0A392VJE0_9FABA</name>
<evidence type="ECO:0000313" key="2">
    <source>
        <dbReference type="Proteomes" id="UP000265520"/>
    </source>
</evidence>
<dbReference type="EMBL" id="LXQA011169773">
    <property type="protein sequence ID" value="MCI87583.1"/>
    <property type="molecule type" value="Genomic_DNA"/>
</dbReference>
<keyword evidence="2" id="KW-1185">Reference proteome</keyword>
<dbReference type="Proteomes" id="UP000265520">
    <property type="component" value="Unassembled WGS sequence"/>
</dbReference>
<dbReference type="AlphaFoldDB" id="A0A392VJE0"/>
<protein>
    <submittedName>
        <fullName evidence="1">Uncharacterized protein</fullName>
    </submittedName>
</protein>
<proteinExistence type="predicted"/>
<organism evidence="1 2">
    <name type="scientific">Trifolium medium</name>
    <dbReference type="NCBI Taxonomy" id="97028"/>
    <lineage>
        <taxon>Eukaryota</taxon>
        <taxon>Viridiplantae</taxon>
        <taxon>Streptophyta</taxon>
        <taxon>Embryophyta</taxon>
        <taxon>Tracheophyta</taxon>
        <taxon>Spermatophyta</taxon>
        <taxon>Magnoliopsida</taxon>
        <taxon>eudicotyledons</taxon>
        <taxon>Gunneridae</taxon>
        <taxon>Pentapetalae</taxon>
        <taxon>rosids</taxon>
        <taxon>fabids</taxon>
        <taxon>Fabales</taxon>
        <taxon>Fabaceae</taxon>
        <taxon>Papilionoideae</taxon>
        <taxon>50 kb inversion clade</taxon>
        <taxon>NPAAA clade</taxon>
        <taxon>Hologalegina</taxon>
        <taxon>IRL clade</taxon>
        <taxon>Trifolieae</taxon>
        <taxon>Trifolium</taxon>
    </lineage>
</organism>
<accession>A0A392VJE0</accession>
<comment type="caution">
    <text evidence="1">The sequence shown here is derived from an EMBL/GenBank/DDBJ whole genome shotgun (WGS) entry which is preliminary data.</text>
</comment>
<reference evidence="1 2" key="1">
    <citation type="journal article" date="2018" name="Front. Plant Sci.">
        <title>Red Clover (Trifolium pratense) and Zigzag Clover (T. medium) - A Picture of Genomic Similarities and Differences.</title>
        <authorList>
            <person name="Dluhosova J."/>
            <person name="Istvanek J."/>
            <person name="Nedelnik J."/>
            <person name="Repkova J."/>
        </authorList>
    </citation>
    <scope>NUCLEOTIDE SEQUENCE [LARGE SCALE GENOMIC DNA]</scope>
    <source>
        <strain evidence="2">cv. 10/8</strain>
        <tissue evidence="1">Leaf</tissue>
    </source>
</reference>